<reference evidence="2 3" key="1">
    <citation type="journal article" date="2018" name="Int. J. Syst. Evol. Microbiol.">
        <title>Uliginosibacterium sediminicola sp. nov., isolated from freshwater sediment.</title>
        <authorList>
            <person name="Hwang W.M."/>
            <person name="Kim S.M."/>
            <person name="Kang K."/>
            <person name="Ahn T.Y."/>
        </authorList>
    </citation>
    <scope>NUCLEOTIDE SEQUENCE [LARGE SCALE GENOMIC DNA]</scope>
    <source>
        <strain evidence="2 3">M1-21</strain>
    </source>
</reference>
<gene>
    <name evidence="2" type="ORF">ABDB84_19535</name>
</gene>
<dbReference type="RefSeq" id="WP_345921464.1">
    <property type="nucleotide sequence ID" value="NZ_JBDIVE010000018.1"/>
</dbReference>
<dbReference type="Gene3D" id="3.30.70.100">
    <property type="match status" value="1"/>
</dbReference>
<dbReference type="Proteomes" id="UP001410394">
    <property type="component" value="Unassembled WGS sequence"/>
</dbReference>
<organism evidence="2 3">
    <name type="scientific">Uliginosibacterium sediminicola</name>
    <dbReference type="NCBI Taxonomy" id="2024550"/>
    <lineage>
        <taxon>Bacteria</taxon>
        <taxon>Pseudomonadati</taxon>
        <taxon>Pseudomonadota</taxon>
        <taxon>Betaproteobacteria</taxon>
        <taxon>Rhodocyclales</taxon>
        <taxon>Zoogloeaceae</taxon>
        <taxon>Uliginosibacterium</taxon>
    </lineage>
</organism>
<protein>
    <submittedName>
        <fullName evidence="2">Dabb family protein</fullName>
    </submittedName>
</protein>
<evidence type="ECO:0000313" key="2">
    <source>
        <dbReference type="EMBL" id="MEN3070685.1"/>
    </source>
</evidence>
<proteinExistence type="predicted"/>
<dbReference type="SMART" id="SM00886">
    <property type="entry name" value="Dabb"/>
    <property type="match status" value="1"/>
</dbReference>
<dbReference type="EMBL" id="JBDIVE010000018">
    <property type="protein sequence ID" value="MEN3070685.1"/>
    <property type="molecule type" value="Genomic_DNA"/>
</dbReference>
<evidence type="ECO:0000313" key="3">
    <source>
        <dbReference type="Proteomes" id="UP001410394"/>
    </source>
</evidence>
<dbReference type="InterPro" id="IPR013097">
    <property type="entry name" value="Dabb"/>
</dbReference>
<feature type="domain" description="Stress-response A/B barrel" evidence="1">
    <location>
        <begin position="2"/>
        <end position="99"/>
    </location>
</feature>
<name>A0ABU9Z408_9RHOO</name>
<comment type="caution">
    <text evidence="2">The sequence shown here is derived from an EMBL/GenBank/DDBJ whole genome shotgun (WGS) entry which is preliminary data.</text>
</comment>
<dbReference type="SUPFAM" id="SSF54909">
    <property type="entry name" value="Dimeric alpha+beta barrel"/>
    <property type="match status" value="1"/>
</dbReference>
<keyword evidence="3" id="KW-1185">Reference proteome</keyword>
<dbReference type="PANTHER" id="PTHR37832">
    <property type="entry name" value="BLL2683 PROTEIN"/>
    <property type="match status" value="1"/>
</dbReference>
<evidence type="ECO:0000259" key="1">
    <source>
        <dbReference type="PROSITE" id="PS51502"/>
    </source>
</evidence>
<dbReference type="InterPro" id="IPR011008">
    <property type="entry name" value="Dimeric_a/b-barrel"/>
</dbReference>
<dbReference type="Pfam" id="PF07876">
    <property type="entry name" value="Dabb"/>
    <property type="match status" value="1"/>
</dbReference>
<sequence>MIAHLVLFRFKPGIAPDSEAAHALHAQMLALPAQISEIRDWRCGFNTTPDADAEDYALYATFETRDALHRYFEHPAHLRLVESISPLVDLKFVDIGSVD</sequence>
<dbReference type="PROSITE" id="PS51502">
    <property type="entry name" value="S_R_A_B_BARREL"/>
    <property type="match status" value="1"/>
</dbReference>
<dbReference type="PANTHER" id="PTHR37832:SF1">
    <property type="entry name" value="STRESS-RESPONSE A_B BARREL DOMAIN-CONTAINING PROTEIN"/>
    <property type="match status" value="1"/>
</dbReference>
<accession>A0ABU9Z408</accession>